<name>G3R7C8_GORGO</name>
<protein>
    <submittedName>
        <fullName evidence="1">Uncharacterized protein</fullName>
    </submittedName>
</protein>
<dbReference type="Bgee" id="ENSGGOG00000011547">
    <property type="expression patterns" value="Expressed in liver and 1 other cell type or tissue"/>
</dbReference>
<dbReference type="Ensembl" id="ENSGGOT00000011592.3">
    <property type="protein sequence ID" value="ENSGGOP00000011262.3"/>
    <property type="gene ID" value="ENSGGOG00000011547.3"/>
</dbReference>
<dbReference type="EMBL" id="CABD030082588">
    <property type="status" value="NOT_ANNOTATED_CDS"/>
    <property type="molecule type" value="Genomic_DNA"/>
</dbReference>
<dbReference type="Proteomes" id="UP000001519">
    <property type="component" value="Chromosome 12"/>
</dbReference>
<organism evidence="1 2">
    <name type="scientific">Gorilla gorilla gorilla</name>
    <name type="common">Western lowland gorilla</name>
    <dbReference type="NCBI Taxonomy" id="9595"/>
    <lineage>
        <taxon>Eukaryota</taxon>
        <taxon>Metazoa</taxon>
        <taxon>Chordata</taxon>
        <taxon>Craniata</taxon>
        <taxon>Vertebrata</taxon>
        <taxon>Euteleostomi</taxon>
        <taxon>Mammalia</taxon>
        <taxon>Eutheria</taxon>
        <taxon>Euarchontoglires</taxon>
        <taxon>Primates</taxon>
        <taxon>Haplorrhini</taxon>
        <taxon>Catarrhini</taxon>
        <taxon>Hominidae</taxon>
        <taxon>Gorilla</taxon>
    </lineage>
</organism>
<dbReference type="OMA" id="SHMEINI"/>
<evidence type="ECO:0000313" key="2">
    <source>
        <dbReference type="Proteomes" id="UP000001519"/>
    </source>
</evidence>
<dbReference type="HOGENOM" id="CLU_2518482_0_0_1"/>
<dbReference type="AlphaFoldDB" id="G3R7C8"/>
<dbReference type="InParanoid" id="G3R7C8"/>
<dbReference type="GeneTree" id="ENSGT00530000065099"/>
<reference evidence="1" key="3">
    <citation type="submission" date="2025-08" db="UniProtKB">
        <authorList>
            <consortium name="Ensembl"/>
        </authorList>
    </citation>
    <scope>IDENTIFICATION</scope>
</reference>
<reference evidence="2" key="1">
    <citation type="submission" date="2011-05" db="EMBL/GenBank/DDBJ databases">
        <title>Insights into the evolution of the great apes provided by the gorilla genome.</title>
        <authorList>
            <person name="Scally A."/>
        </authorList>
    </citation>
    <scope>NUCLEOTIDE SEQUENCE [LARGE SCALE GENOMIC DNA]</scope>
</reference>
<reference evidence="1 2" key="2">
    <citation type="journal article" date="2012" name="Nature">
        <title>Insights into hominid evolution from the gorilla genome sequence.</title>
        <authorList>
            <person name="Scally A."/>
            <person name="Dutheil J.Y."/>
            <person name="Hillier L.W."/>
            <person name="Jordan G.E."/>
            <person name="Goodhead I."/>
            <person name="Herrero J."/>
            <person name="Hobolth A."/>
            <person name="Lappalainen T."/>
            <person name="Mailund T."/>
            <person name="Marques-Bonet T."/>
            <person name="McCarthy S."/>
            <person name="Montgomery S.H."/>
            <person name="Schwalie P.C."/>
            <person name="Tang Y.A."/>
            <person name="Ward M.C."/>
            <person name="Xue Y."/>
            <person name="Yngvadottir B."/>
            <person name="Alkan C."/>
            <person name="Andersen L.N."/>
            <person name="Ayub Q."/>
            <person name="Ball E.V."/>
            <person name="Beal K."/>
            <person name="Bradley B.J."/>
            <person name="Chen Y."/>
            <person name="Clee C.M."/>
            <person name="Fitzgerald S."/>
            <person name="Graves T.A."/>
            <person name="Gu Y."/>
            <person name="Heath P."/>
            <person name="Heger A."/>
            <person name="Karakoc E."/>
            <person name="Kolb-Kokocinski A."/>
            <person name="Laird G.K."/>
            <person name="Lunter G."/>
            <person name="Meader S."/>
            <person name="Mort M."/>
            <person name="Mullikin J.C."/>
            <person name="Munch K."/>
            <person name="O'Connor T.D."/>
            <person name="Phillips A.D."/>
            <person name="Prado-Martinez J."/>
            <person name="Rogers A.S."/>
            <person name="Sajjadian S."/>
            <person name="Schmidt D."/>
            <person name="Shaw K."/>
            <person name="Simpson J.T."/>
            <person name="Stenson P.D."/>
            <person name="Turner D.J."/>
            <person name="Vigilant L."/>
            <person name="Vilella A.J."/>
            <person name="Whitener W."/>
            <person name="Zhu B."/>
            <person name="Cooper D.N."/>
            <person name="de Jong P."/>
            <person name="Dermitzakis E.T."/>
            <person name="Eichler E.E."/>
            <person name="Flicek P."/>
            <person name="Goldman N."/>
            <person name="Mundy N.I."/>
            <person name="Ning Z."/>
            <person name="Odom D.T."/>
            <person name="Ponting C.P."/>
            <person name="Quail M.A."/>
            <person name="Ryder O.A."/>
            <person name="Searle S.M."/>
            <person name="Warren W.C."/>
            <person name="Wilson R.K."/>
            <person name="Schierup M.H."/>
            <person name="Rogers J."/>
            <person name="Tyler-Smith C."/>
            <person name="Durbin R."/>
        </authorList>
    </citation>
    <scope>NUCLEOTIDE SEQUENCE [LARGE SCALE GENOMIC DNA]</scope>
</reference>
<sequence length="85" mass="9320">MMATLAPILWYAPGFAHQISSPLALHLLLSPDSHLPIIMDTAPGCAGLSGTIWSSSWNLGLVEWEWGRGLHWANLESTVIPSIWK</sequence>
<evidence type="ECO:0000313" key="1">
    <source>
        <dbReference type="Ensembl" id="ENSGGOP00000011262.3"/>
    </source>
</evidence>
<proteinExistence type="predicted"/>
<keyword evidence="2" id="KW-1185">Reference proteome</keyword>
<dbReference type="eggNOG" id="ENOG502TEQS">
    <property type="taxonomic scope" value="Eukaryota"/>
</dbReference>
<reference evidence="1" key="4">
    <citation type="submission" date="2025-09" db="UniProtKB">
        <authorList>
            <consortium name="Ensembl"/>
        </authorList>
    </citation>
    <scope>IDENTIFICATION</scope>
</reference>
<accession>G3R7C8</accession>